<keyword evidence="7" id="KW-0175">Coiled coil</keyword>
<evidence type="ECO:0000256" key="5">
    <source>
        <dbReference type="ARBA" id="ARBA00023175"/>
    </source>
</evidence>
<dbReference type="PROSITE" id="PS50067">
    <property type="entry name" value="KINESIN_MOTOR_2"/>
    <property type="match status" value="1"/>
</dbReference>
<evidence type="ECO:0000256" key="2">
    <source>
        <dbReference type="ARBA" id="ARBA00022701"/>
    </source>
</evidence>
<feature type="compositionally biased region" description="Pro residues" evidence="8">
    <location>
        <begin position="70"/>
        <end position="82"/>
    </location>
</feature>
<accession>A0A9P9WFA0</accession>
<dbReference type="Gene3D" id="3.40.850.10">
    <property type="entry name" value="Kinesin motor domain"/>
    <property type="match status" value="1"/>
</dbReference>
<dbReference type="EMBL" id="JAFIMR010000031">
    <property type="protein sequence ID" value="KAI1860499.1"/>
    <property type="molecule type" value="Genomic_DNA"/>
</dbReference>
<comment type="caution">
    <text evidence="10">The sequence shown here is derived from an EMBL/GenBank/DDBJ whole genome shotgun (WGS) entry which is preliminary data.</text>
</comment>
<dbReference type="Pfam" id="PF00225">
    <property type="entry name" value="Kinesin"/>
    <property type="match status" value="1"/>
</dbReference>
<dbReference type="PRINTS" id="PR00380">
    <property type="entry name" value="KINESINHEAVY"/>
</dbReference>
<evidence type="ECO:0000256" key="3">
    <source>
        <dbReference type="ARBA" id="ARBA00022741"/>
    </source>
</evidence>
<dbReference type="GO" id="GO:0008017">
    <property type="term" value="F:microtubule binding"/>
    <property type="evidence" value="ECO:0007669"/>
    <property type="project" value="InterPro"/>
</dbReference>
<dbReference type="SUPFAM" id="SSF52540">
    <property type="entry name" value="P-loop containing nucleoside triphosphate hydrolases"/>
    <property type="match status" value="1"/>
</dbReference>
<reference evidence="10" key="1">
    <citation type="submission" date="2021-03" db="EMBL/GenBank/DDBJ databases">
        <title>Revisited historic fungal species revealed as producer of novel bioactive compounds through whole genome sequencing and comparative genomics.</title>
        <authorList>
            <person name="Vignolle G.A."/>
            <person name="Hochenegger N."/>
            <person name="Mach R.L."/>
            <person name="Mach-Aigner A.R."/>
            <person name="Javad Rahimi M."/>
            <person name="Salim K.A."/>
            <person name="Chan C.M."/>
            <person name="Lim L.B.L."/>
            <person name="Cai F."/>
            <person name="Druzhinina I.S."/>
            <person name="U'Ren J.M."/>
            <person name="Derntl C."/>
        </authorList>
    </citation>
    <scope>NUCLEOTIDE SEQUENCE</scope>
    <source>
        <strain evidence="10">TUCIM 5799</strain>
    </source>
</reference>
<dbReference type="Proteomes" id="UP000829685">
    <property type="component" value="Unassembled WGS sequence"/>
</dbReference>
<dbReference type="InterPro" id="IPR019821">
    <property type="entry name" value="Kinesin_motor_CS"/>
</dbReference>
<keyword evidence="4 6" id="KW-0067">ATP-binding</keyword>
<sequence>MDERELTRDLQMNRPSGLPRPGSRIAHFQSSTTSAQGLHEISESQTNTRAQYSAAPPSAMNAMKRALPGPGAPDPHYPPRVPGSPYSRAMNAAGQPDPKRKTLADRAGEFPAGSTRSGLVAPTPVRGMVKGTSLKDMQLVSRNSLHVSGRTSFLSAAPCLDLRHAAIMCGPIPVRSLSLVAKPNLKALHRYYGPSERFTPQQALQASRTTLPPRASSRLPPHIRPGRASPGLHCACLGFSLSEAPGTRTRLRSKDLSAPVPLGADNDTSSRDKMLRFTHASFSDKNMSQDYTVVGVHDMELEESRSNTSGSRYAPSASSTISRNASNSSYASSIGPNGRPPSRSAHARSASVRSAATKNGRPVTSMGLRAEEQPQQQQGKNGTIPTSQQQRVRKKPNSSSLPISHKKVRKCNSVSAIGTAAAAYSTPLPTAREASICEAFDSLTITEVGMRSRRNRRNPVASGRESPTPSLKVPPNVTLRYRGPASSKSAASEEDKSQDGPVVPRTPSAKEMTQQFARLDSSYRAAKTPLLSASPTKAEFLTKESNTLAFVAWDVDERLGNFESEFKAMKEMINTSIHGQKTLEEDVAAVRLKASELEQLKSDLESKKSELQVELDDAERRIFTLTRELEDEKRARRNDAEDLMRDHRNDIDSRLREFTREKDDLERLARKQLETVKEELANDFAKQLNDAHRAFEDLEKLLEEEKQNAALRSEANGKDLEAQLSELEDTRKQLDRARRTQDELNGQLLLKEARISDLEKQVQAGHTALIHLKGDEQKQLDNFRLMREEKQAALDQAAEALKQADEYKAKLRTEERRRRKLFEQLQTLKGNIRVMCRIRPGRNDSGNAQIETEVGDYDDHVGKMTVMVPTKNYLEQELLEPRSYDFERVFEQQEGNKVVFEEISQLVQSALDGQKVCIFCYGQTGSGKTYTMSSEQDSIIPTAMDMIYEQAEALKDAGWSYKMWGSFTEVYNEKLYDLLGRDGTRNHVDLRQDPVSRKYYVDSQATLLESPEAVQLMLETAARNRTVASTKMNRASSRSHSVFTLKLEGVDMDGNRSEGVLNLIDLAGSERVKESQVEGQNFKEATSINTSLSTLSKVMTALADNASHIPYRDSALTKLLESCLGGNCKSLMFVMVSPLSADIKETISSLDFATTVSKAKPGQQGGALKAVKTGRSGAVKKR</sequence>
<dbReference type="GO" id="GO:0005524">
    <property type="term" value="F:ATP binding"/>
    <property type="evidence" value="ECO:0007669"/>
    <property type="project" value="UniProtKB-UniRule"/>
</dbReference>
<dbReference type="GO" id="GO:0005874">
    <property type="term" value="C:microtubule"/>
    <property type="evidence" value="ECO:0007669"/>
    <property type="project" value="UniProtKB-KW"/>
</dbReference>
<feature type="coiled-coil region" evidence="7">
    <location>
        <begin position="580"/>
        <end position="831"/>
    </location>
</feature>
<dbReference type="AlphaFoldDB" id="A0A9P9WFA0"/>
<feature type="compositionally biased region" description="Low complexity" evidence="8">
    <location>
        <begin position="342"/>
        <end position="356"/>
    </location>
</feature>
<name>A0A9P9WFA0_9PEZI</name>
<dbReference type="PROSITE" id="PS00411">
    <property type="entry name" value="KINESIN_MOTOR_1"/>
    <property type="match status" value="1"/>
</dbReference>
<keyword evidence="3 6" id="KW-0547">Nucleotide-binding</keyword>
<dbReference type="PANTHER" id="PTHR47972:SF45">
    <property type="entry name" value="PROTEIN CLARET SEGREGATIONAL"/>
    <property type="match status" value="1"/>
</dbReference>
<keyword evidence="2" id="KW-0493">Microtubule</keyword>
<evidence type="ECO:0000256" key="6">
    <source>
        <dbReference type="PROSITE-ProRule" id="PRU00283"/>
    </source>
</evidence>
<dbReference type="InterPro" id="IPR001752">
    <property type="entry name" value="Kinesin_motor_dom"/>
</dbReference>
<comment type="similarity">
    <text evidence="1">Belongs to the TRAFAC class myosin-kinesin ATPase superfamily. Kinesin family. KIN-14 subfamily.</text>
</comment>
<proteinExistence type="inferred from homology"/>
<feature type="region of interest" description="Disordered" evidence="8">
    <location>
        <begin position="1"/>
        <end position="103"/>
    </location>
</feature>
<feature type="domain" description="Kinesin motor" evidence="9">
    <location>
        <begin position="831"/>
        <end position="1159"/>
    </location>
</feature>
<dbReference type="InterPro" id="IPR027640">
    <property type="entry name" value="Kinesin-like_fam"/>
</dbReference>
<keyword evidence="5 6" id="KW-0505">Motor protein</keyword>
<feature type="binding site" evidence="6">
    <location>
        <begin position="922"/>
        <end position="929"/>
    </location>
    <ligand>
        <name>ATP</name>
        <dbReference type="ChEBI" id="CHEBI:30616"/>
    </ligand>
</feature>
<evidence type="ECO:0000256" key="4">
    <source>
        <dbReference type="ARBA" id="ARBA00022840"/>
    </source>
</evidence>
<evidence type="ECO:0000313" key="10">
    <source>
        <dbReference type="EMBL" id="KAI1860499.1"/>
    </source>
</evidence>
<feature type="region of interest" description="Disordered" evidence="8">
    <location>
        <begin position="201"/>
        <end position="225"/>
    </location>
</feature>
<evidence type="ECO:0000259" key="9">
    <source>
        <dbReference type="PROSITE" id="PS50067"/>
    </source>
</evidence>
<dbReference type="GO" id="GO:0003777">
    <property type="term" value="F:microtubule motor activity"/>
    <property type="evidence" value="ECO:0007669"/>
    <property type="project" value="InterPro"/>
</dbReference>
<keyword evidence="11" id="KW-1185">Reference proteome</keyword>
<dbReference type="SMART" id="SM00129">
    <property type="entry name" value="KISc"/>
    <property type="match status" value="1"/>
</dbReference>
<feature type="region of interest" description="Disordered" evidence="8">
    <location>
        <begin position="450"/>
        <end position="514"/>
    </location>
</feature>
<dbReference type="InterPro" id="IPR027417">
    <property type="entry name" value="P-loop_NTPase"/>
</dbReference>
<gene>
    <name evidence="10" type="ORF">JX265_009898</name>
</gene>
<feature type="region of interest" description="Disordered" evidence="8">
    <location>
        <begin position="250"/>
        <end position="270"/>
    </location>
</feature>
<organism evidence="10 11">
    <name type="scientific">Neoarthrinium moseri</name>
    <dbReference type="NCBI Taxonomy" id="1658444"/>
    <lineage>
        <taxon>Eukaryota</taxon>
        <taxon>Fungi</taxon>
        <taxon>Dikarya</taxon>
        <taxon>Ascomycota</taxon>
        <taxon>Pezizomycotina</taxon>
        <taxon>Sordariomycetes</taxon>
        <taxon>Xylariomycetidae</taxon>
        <taxon>Amphisphaeriales</taxon>
        <taxon>Apiosporaceae</taxon>
        <taxon>Neoarthrinium</taxon>
    </lineage>
</organism>
<dbReference type="GO" id="GO:0007018">
    <property type="term" value="P:microtubule-based movement"/>
    <property type="evidence" value="ECO:0007669"/>
    <property type="project" value="InterPro"/>
</dbReference>
<protein>
    <recommendedName>
        <fullName evidence="9">Kinesin motor domain-containing protein</fullName>
    </recommendedName>
</protein>
<evidence type="ECO:0000256" key="1">
    <source>
        <dbReference type="ARBA" id="ARBA00010899"/>
    </source>
</evidence>
<dbReference type="InterPro" id="IPR036961">
    <property type="entry name" value="Kinesin_motor_dom_sf"/>
</dbReference>
<dbReference type="PANTHER" id="PTHR47972">
    <property type="entry name" value="KINESIN-LIKE PROTEIN KLP-3"/>
    <property type="match status" value="1"/>
</dbReference>
<feature type="compositionally biased region" description="Polar residues" evidence="8">
    <location>
        <begin position="373"/>
        <end position="390"/>
    </location>
</feature>
<evidence type="ECO:0000256" key="7">
    <source>
        <dbReference type="SAM" id="Coils"/>
    </source>
</evidence>
<feature type="region of interest" description="Disordered" evidence="8">
    <location>
        <begin position="1159"/>
        <end position="1182"/>
    </location>
</feature>
<feature type="compositionally biased region" description="Polar residues" evidence="8">
    <location>
        <begin position="201"/>
        <end position="210"/>
    </location>
</feature>
<feature type="compositionally biased region" description="Low complexity" evidence="8">
    <location>
        <begin position="316"/>
        <end position="333"/>
    </location>
</feature>
<evidence type="ECO:0000313" key="11">
    <source>
        <dbReference type="Proteomes" id="UP000829685"/>
    </source>
</evidence>
<evidence type="ECO:0000256" key="8">
    <source>
        <dbReference type="SAM" id="MobiDB-lite"/>
    </source>
</evidence>
<feature type="region of interest" description="Disordered" evidence="8">
    <location>
        <begin position="302"/>
        <end position="407"/>
    </location>
</feature>